<dbReference type="RefSeq" id="XP_043011460.1">
    <property type="nucleotide sequence ID" value="XM_043150373.1"/>
</dbReference>
<dbReference type="OrthoDB" id="3265815at2759"/>
<organism evidence="1 2">
    <name type="scientific">Marasmius oreades</name>
    <name type="common">fairy-ring Marasmius</name>
    <dbReference type="NCBI Taxonomy" id="181124"/>
    <lineage>
        <taxon>Eukaryota</taxon>
        <taxon>Fungi</taxon>
        <taxon>Dikarya</taxon>
        <taxon>Basidiomycota</taxon>
        <taxon>Agaricomycotina</taxon>
        <taxon>Agaricomycetes</taxon>
        <taxon>Agaricomycetidae</taxon>
        <taxon>Agaricales</taxon>
        <taxon>Marasmiineae</taxon>
        <taxon>Marasmiaceae</taxon>
        <taxon>Marasmius</taxon>
    </lineage>
</organism>
<dbReference type="GeneID" id="66074863"/>
<evidence type="ECO:0008006" key="3">
    <source>
        <dbReference type="Google" id="ProtNLM"/>
    </source>
</evidence>
<gene>
    <name evidence="1" type="ORF">E1B28_005787</name>
</gene>
<dbReference type="KEGG" id="more:E1B28_005787"/>
<comment type="caution">
    <text evidence="1">The sequence shown here is derived from an EMBL/GenBank/DDBJ whole genome shotgun (WGS) entry which is preliminary data.</text>
</comment>
<dbReference type="EMBL" id="CM032183">
    <property type="protein sequence ID" value="KAG7094990.1"/>
    <property type="molecule type" value="Genomic_DNA"/>
</dbReference>
<keyword evidence="2" id="KW-1185">Reference proteome</keyword>
<name>A0A9P7S4J9_9AGAR</name>
<protein>
    <recommendedName>
        <fullName evidence="3">BTB domain-containing protein</fullName>
    </recommendedName>
</protein>
<reference evidence="1" key="1">
    <citation type="journal article" date="2021" name="Genome Biol. Evol.">
        <title>The assembled and annotated genome of the fairy-ring fungus Marasmius oreades.</title>
        <authorList>
            <person name="Hiltunen M."/>
            <person name="Ament-Velasquez S.L."/>
            <person name="Johannesson H."/>
        </authorList>
    </citation>
    <scope>NUCLEOTIDE SEQUENCE</scope>
    <source>
        <strain evidence="1">03SP1</strain>
    </source>
</reference>
<evidence type="ECO:0000313" key="2">
    <source>
        <dbReference type="Proteomes" id="UP001049176"/>
    </source>
</evidence>
<evidence type="ECO:0000313" key="1">
    <source>
        <dbReference type="EMBL" id="KAG7094990.1"/>
    </source>
</evidence>
<dbReference type="Proteomes" id="UP001049176">
    <property type="component" value="Chromosome 3"/>
</dbReference>
<proteinExistence type="predicted"/>
<accession>A0A9P7S4J9</accession>
<sequence>MESTPYYHHDCGPPSNTLAMVLPVKEDINWEQYLCYPTPGPSPTSGDEDQHFHYGAESSEDAHEHVLDETTTSTTFYPGANTYHTPSDLVCLSSDMVAFYVHSELLLATSDNHFHSLLGGKNTTRLTVIHIPEQSPILNIILHAVYGLSATRYAPTFDELSCAVDQLEVYGVHPSTEITTASALHSTILLHAHVDPMKVYLLAAKHDIFDLAVSSSSHLLSFSLNDITDDIATRMGPIYMTRLFSLHRGRLVSLKRLLSSLPHLHPPSPKCSLKMQNTVARAWKLASAYLLWQDRSDLSSSYIDSVFRSLPEHVSCELCKWAFQCHIQAMTAGWQNVKCTI</sequence>
<dbReference type="AlphaFoldDB" id="A0A9P7S4J9"/>